<evidence type="ECO:0000259" key="10">
    <source>
        <dbReference type="PROSITE" id="PS50026"/>
    </source>
</evidence>
<keyword evidence="3 9" id="KW-0812">Transmembrane</keyword>
<feature type="transmembrane region" description="Helical" evidence="9">
    <location>
        <begin position="576"/>
        <end position="598"/>
    </location>
</feature>
<dbReference type="Gene3D" id="2.10.25.10">
    <property type="entry name" value="Laminin"/>
    <property type="match status" value="2"/>
</dbReference>
<feature type="domain" description="EGF-like" evidence="10">
    <location>
        <begin position="144"/>
        <end position="190"/>
    </location>
</feature>
<evidence type="ECO:0000313" key="12">
    <source>
        <dbReference type="EMBL" id="CAF1547217.1"/>
    </source>
</evidence>
<evidence type="ECO:0000256" key="6">
    <source>
        <dbReference type="ARBA" id="ARBA00023136"/>
    </source>
</evidence>
<accession>A0A815WMF6</accession>
<evidence type="ECO:0000256" key="5">
    <source>
        <dbReference type="ARBA" id="ARBA00022989"/>
    </source>
</evidence>
<evidence type="ECO:0000256" key="4">
    <source>
        <dbReference type="ARBA" id="ARBA00022737"/>
    </source>
</evidence>
<dbReference type="PANTHER" id="PTHR24049">
    <property type="entry name" value="CRUMBS FAMILY MEMBER"/>
    <property type="match status" value="1"/>
</dbReference>
<dbReference type="PROSITE" id="PS50262">
    <property type="entry name" value="G_PROTEIN_RECEP_F1_2"/>
    <property type="match status" value="1"/>
</dbReference>
<dbReference type="InterPro" id="IPR051022">
    <property type="entry name" value="Notch_Cell-Fate_Det"/>
</dbReference>
<evidence type="ECO:0000256" key="9">
    <source>
        <dbReference type="SAM" id="Phobius"/>
    </source>
</evidence>
<protein>
    <submittedName>
        <fullName evidence="12">Uncharacterized protein</fullName>
    </submittedName>
</protein>
<comment type="subcellular location">
    <subcellularLocation>
        <location evidence="1">Membrane</location>
    </subcellularLocation>
</comment>
<evidence type="ECO:0000256" key="1">
    <source>
        <dbReference type="ARBA" id="ARBA00004370"/>
    </source>
</evidence>
<dbReference type="OrthoDB" id="10066027at2759"/>
<feature type="transmembrane region" description="Helical" evidence="9">
    <location>
        <begin position="473"/>
        <end position="494"/>
    </location>
</feature>
<comment type="caution">
    <text evidence="8">Lacks conserved residue(s) required for the propagation of feature annotation.</text>
</comment>
<dbReference type="SMART" id="SM00181">
    <property type="entry name" value="EGF"/>
    <property type="match status" value="2"/>
</dbReference>
<evidence type="ECO:0000256" key="7">
    <source>
        <dbReference type="ARBA" id="ARBA00023157"/>
    </source>
</evidence>
<gene>
    <name evidence="12" type="ORF">EDS130_LOCUS45739</name>
</gene>
<keyword evidence="4" id="KW-0677">Repeat</keyword>
<keyword evidence="6 9" id="KW-0472">Membrane</keyword>
<comment type="caution">
    <text evidence="12">The sequence shown here is derived from an EMBL/GenBank/DDBJ whole genome shotgun (WGS) entry which is preliminary data.</text>
</comment>
<feature type="disulfide bond" evidence="8">
    <location>
        <begin position="93"/>
        <end position="102"/>
    </location>
</feature>
<dbReference type="CDD" id="cd00054">
    <property type="entry name" value="EGF_CA"/>
    <property type="match status" value="1"/>
</dbReference>
<reference evidence="12" key="1">
    <citation type="submission" date="2021-02" db="EMBL/GenBank/DDBJ databases">
        <authorList>
            <person name="Nowell W R."/>
        </authorList>
    </citation>
    <scope>NUCLEOTIDE SEQUENCE</scope>
</reference>
<dbReference type="PANTHER" id="PTHR24049:SF29">
    <property type="entry name" value="EGF-LIKE DOMAIN-CONTAINING PROTEIN"/>
    <property type="match status" value="1"/>
</dbReference>
<evidence type="ECO:0000256" key="2">
    <source>
        <dbReference type="ARBA" id="ARBA00022536"/>
    </source>
</evidence>
<evidence type="ECO:0000256" key="3">
    <source>
        <dbReference type="ARBA" id="ARBA00022692"/>
    </source>
</evidence>
<name>A0A815WMF6_ADIRI</name>
<keyword evidence="5 9" id="KW-1133">Transmembrane helix</keyword>
<dbReference type="AlphaFoldDB" id="A0A815WMF6"/>
<dbReference type="InterPro" id="IPR017452">
    <property type="entry name" value="GPCR_Rhodpsn_7TM"/>
</dbReference>
<feature type="disulfide bond" evidence="8">
    <location>
        <begin position="180"/>
        <end position="189"/>
    </location>
</feature>
<feature type="transmembrane region" description="Helical" evidence="9">
    <location>
        <begin position="444"/>
        <end position="461"/>
    </location>
</feature>
<feature type="transmembrane region" description="Helical" evidence="9">
    <location>
        <begin position="610"/>
        <end position="632"/>
    </location>
</feature>
<dbReference type="SUPFAM" id="SSF57196">
    <property type="entry name" value="EGF/Laminin"/>
    <property type="match status" value="2"/>
</dbReference>
<dbReference type="Gene3D" id="1.20.1070.10">
    <property type="entry name" value="Rhodopsin 7-helix transmembrane proteins"/>
    <property type="match status" value="1"/>
</dbReference>
<dbReference type="EMBL" id="CAJNOJ010001237">
    <property type="protein sequence ID" value="CAF1547217.1"/>
    <property type="molecule type" value="Genomic_DNA"/>
</dbReference>
<dbReference type="Proteomes" id="UP000663852">
    <property type="component" value="Unassembled WGS sequence"/>
</dbReference>
<feature type="non-terminal residue" evidence="12">
    <location>
        <position position="1"/>
    </location>
</feature>
<evidence type="ECO:0000313" key="13">
    <source>
        <dbReference type="Proteomes" id="UP000663852"/>
    </source>
</evidence>
<dbReference type="SUPFAM" id="SSF81321">
    <property type="entry name" value="Family A G protein-coupled receptor-like"/>
    <property type="match status" value="1"/>
</dbReference>
<proteinExistence type="predicted"/>
<feature type="transmembrane region" description="Helical" evidence="9">
    <location>
        <begin position="384"/>
        <end position="408"/>
    </location>
</feature>
<evidence type="ECO:0000259" key="11">
    <source>
        <dbReference type="PROSITE" id="PS50262"/>
    </source>
</evidence>
<organism evidence="12 13">
    <name type="scientific">Adineta ricciae</name>
    <name type="common">Rotifer</name>
    <dbReference type="NCBI Taxonomy" id="249248"/>
    <lineage>
        <taxon>Eukaryota</taxon>
        <taxon>Metazoa</taxon>
        <taxon>Spiralia</taxon>
        <taxon>Gnathifera</taxon>
        <taxon>Rotifera</taxon>
        <taxon>Eurotatoria</taxon>
        <taxon>Bdelloidea</taxon>
        <taxon>Adinetida</taxon>
        <taxon>Adinetidae</taxon>
        <taxon>Adineta</taxon>
    </lineage>
</organism>
<keyword evidence="2 8" id="KW-0245">EGF-like domain</keyword>
<sequence length="664" mass="78267">KFYLTYPRTKILSQNRLYKIRFEAFELNQNATIRFLSIWEYPIEFNFLPSYRLAKILKFQERNQHCQSNPCQNNGTCIHIMNINDSTTYFCSCSTKSYGKNCEYIDNSSCSICSSNSLCRSHYYSTNSSLCLCSMNRFGPRCYLERICDMYHNKNPCFNGGLCYVQYDQDSLLKDYICICQNQYYGDSCESSSGQINIKYLISDYSILASVIQLYNYDIFTLDFILKKQQISKEQPLYSTVIYPGEILPNFGFLKIFLHSIEIKYFLLYYQKNEKNLSLTINLNANNSCQYTHFLLFSNISNGIFQGLNRTTIIFQYHSLCQQYDFRCFYDENYFCLCDRNKRAECFRFNRTVDSCRYCLMNSPCIQENPNDQSNFLCLCSKCYFVGVGYYLFVNSITSQVSIVFLFLKMIYFLLSAKGFILNYTINMILCKSITYLLSCSTRLCYWLISFISIERAYVTVFPNHIWIKKSKITITIIILAILFTFGIHCHEVISYNVVSDPKYTKSGTWCAIQYNQYLSIYNQIITIFNYMIPCLINFLSVFILIGVVTYKRANINRKQSCIKIFQQQFQQYKDLFIPSIFIILSALPQFIISFSLACTEFLEVPWQRYLIIASYFLSYLPQMTNYILFILPSMFYKAEFDQTLLAQIINRLKKQLFGRHTDQ</sequence>
<dbReference type="InterPro" id="IPR000742">
    <property type="entry name" value="EGF"/>
</dbReference>
<feature type="transmembrane region" description="Helical" evidence="9">
    <location>
        <begin position="420"/>
        <end position="438"/>
    </location>
</feature>
<feature type="domain" description="G-protein coupled receptors family 1 profile" evidence="11">
    <location>
        <begin position="390"/>
        <end position="630"/>
    </location>
</feature>
<dbReference type="GO" id="GO:0016020">
    <property type="term" value="C:membrane"/>
    <property type="evidence" value="ECO:0007669"/>
    <property type="project" value="UniProtKB-SubCell"/>
</dbReference>
<dbReference type="PROSITE" id="PS50026">
    <property type="entry name" value="EGF_3"/>
    <property type="match status" value="2"/>
</dbReference>
<feature type="domain" description="EGF-like" evidence="10">
    <location>
        <begin position="62"/>
        <end position="103"/>
    </location>
</feature>
<keyword evidence="7 8" id="KW-1015">Disulfide bond</keyword>
<dbReference type="PROSITE" id="PS00022">
    <property type="entry name" value="EGF_1"/>
    <property type="match status" value="3"/>
</dbReference>
<feature type="transmembrane region" description="Helical" evidence="9">
    <location>
        <begin position="528"/>
        <end position="551"/>
    </location>
</feature>
<evidence type="ECO:0000256" key="8">
    <source>
        <dbReference type="PROSITE-ProRule" id="PRU00076"/>
    </source>
</evidence>